<proteinExistence type="predicted"/>
<evidence type="ECO:0000313" key="1">
    <source>
        <dbReference type="EMBL" id="MDT0469247.1"/>
    </source>
</evidence>
<evidence type="ECO:0000313" key="3">
    <source>
        <dbReference type="Proteomes" id="UP001183809"/>
    </source>
</evidence>
<feature type="non-terminal residue" evidence="1">
    <location>
        <position position="68"/>
    </location>
</feature>
<name>A0ABU2U7Q0_9ACTN</name>
<accession>A0ABU2U7Q0</accession>
<dbReference type="EMBL" id="JAVREY010000386">
    <property type="protein sequence ID" value="MDT0470387.1"/>
    <property type="molecule type" value="Genomic_DNA"/>
</dbReference>
<organism evidence="1 3">
    <name type="scientific">Streptomyces gibsoniae</name>
    <dbReference type="NCBI Taxonomy" id="3075529"/>
    <lineage>
        <taxon>Bacteria</taxon>
        <taxon>Bacillati</taxon>
        <taxon>Actinomycetota</taxon>
        <taxon>Actinomycetes</taxon>
        <taxon>Kitasatosporales</taxon>
        <taxon>Streptomycetaceae</taxon>
        <taxon>Streptomyces</taxon>
    </lineage>
</organism>
<dbReference type="EMBL" id="JAVREY010000100">
    <property type="protein sequence ID" value="MDT0469247.1"/>
    <property type="molecule type" value="Genomic_DNA"/>
</dbReference>
<protein>
    <submittedName>
        <fullName evidence="1">Transposase</fullName>
    </submittedName>
</protein>
<sequence>MTSEPGLEKRQFGHRARLALTPAQVRLIDDQAHAARTMWNCLHDWWMMLPKDKRTLAAADAAIRQARK</sequence>
<gene>
    <name evidence="1" type="ORF">RM764_40865</name>
    <name evidence="2" type="ORF">RM764_47125</name>
</gene>
<comment type="caution">
    <text evidence="1">The sequence shown here is derived from an EMBL/GenBank/DDBJ whole genome shotgun (WGS) entry which is preliminary data.</text>
</comment>
<reference evidence="1" key="2">
    <citation type="submission" date="2024-05" db="EMBL/GenBank/DDBJ databases">
        <title>30 novel species of actinomycetes from the DSMZ collection.</title>
        <authorList>
            <person name="Nouioui I."/>
        </authorList>
    </citation>
    <scope>NUCLEOTIDE SEQUENCE</scope>
    <source>
        <strain evidence="1">DSM 41699</strain>
    </source>
</reference>
<keyword evidence="3" id="KW-1185">Reference proteome</keyword>
<evidence type="ECO:0000313" key="2">
    <source>
        <dbReference type="EMBL" id="MDT0470387.1"/>
    </source>
</evidence>
<dbReference type="Proteomes" id="UP001183809">
    <property type="component" value="Unassembled WGS sequence"/>
</dbReference>
<reference evidence="3" key="1">
    <citation type="submission" date="2023-07" db="EMBL/GenBank/DDBJ databases">
        <title>30 novel species of actinomycetes from the DSMZ collection.</title>
        <authorList>
            <person name="Nouioui I."/>
        </authorList>
    </citation>
    <scope>NUCLEOTIDE SEQUENCE [LARGE SCALE GENOMIC DNA]</scope>
    <source>
        <strain evidence="2 3">DSM 41699</strain>
    </source>
</reference>